<dbReference type="Pfam" id="PF03466">
    <property type="entry name" value="LysR_substrate"/>
    <property type="match status" value="1"/>
</dbReference>
<dbReference type="GO" id="GO:0003700">
    <property type="term" value="F:DNA-binding transcription factor activity"/>
    <property type="evidence" value="ECO:0007669"/>
    <property type="project" value="InterPro"/>
</dbReference>
<dbReference type="InterPro" id="IPR005119">
    <property type="entry name" value="LysR_subst-bd"/>
</dbReference>
<evidence type="ECO:0000256" key="4">
    <source>
        <dbReference type="ARBA" id="ARBA00023163"/>
    </source>
</evidence>
<evidence type="ECO:0000256" key="2">
    <source>
        <dbReference type="ARBA" id="ARBA00023015"/>
    </source>
</evidence>
<dbReference type="Pfam" id="PF00126">
    <property type="entry name" value="HTH_1"/>
    <property type="match status" value="1"/>
</dbReference>
<dbReference type="GO" id="GO:0003677">
    <property type="term" value="F:DNA binding"/>
    <property type="evidence" value="ECO:0007669"/>
    <property type="project" value="UniProtKB-KW"/>
</dbReference>
<proteinExistence type="inferred from homology"/>
<dbReference type="Gene3D" id="3.40.190.10">
    <property type="entry name" value="Periplasmic binding protein-like II"/>
    <property type="match status" value="2"/>
</dbReference>
<dbReference type="CDD" id="cd08414">
    <property type="entry name" value="PBP2_LTTR_aromatics_like"/>
    <property type="match status" value="1"/>
</dbReference>
<evidence type="ECO:0000313" key="7">
    <source>
        <dbReference type="Proteomes" id="UP000216825"/>
    </source>
</evidence>
<dbReference type="PROSITE" id="PS50931">
    <property type="entry name" value="HTH_LYSR"/>
    <property type="match status" value="1"/>
</dbReference>
<keyword evidence="7" id="KW-1185">Reference proteome</keyword>
<dbReference type="PANTHER" id="PTHR30346">
    <property type="entry name" value="TRANSCRIPTIONAL DUAL REGULATOR HCAR-RELATED"/>
    <property type="match status" value="1"/>
</dbReference>
<dbReference type="PANTHER" id="PTHR30346:SF30">
    <property type="entry name" value="SMALL NEUTRAL PROTEASE REGULATORY PROTEIN"/>
    <property type="match status" value="1"/>
</dbReference>
<evidence type="ECO:0000256" key="1">
    <source>
        <dbReference type="ARBA" id="ARBA00009437"/>
    </source>
</evidence>
<accession>A0A7D7Q312</accession>
<feature type="domain" description="HTH lysR-type" evidence="5">
    <location>
        <begin position="1"/>
        <end position="58"/>
    </location>
</feature>
<dbReference type="GO" id="GO:0032993">
    <property type="term" value="C:protein-DNA complex"/>
    <property type="evidence" value="ECO:0007669"/>
    <property type="project" value="TreeGrafter"/>
</dbReference>
<dbReference type="Gene3D" id="1.10.10.10">
    <property type="entry name" value="Winged helix-like DNA-binding domain superfamily/Winged helix DNA-binding domain"/>
    <property type="match status" value="1"/>
</dbReference>
<evidence type="ECO:0000256" key="3">
    <source>
        <dbReference type="ARBA" id="ARBA00023125"/>
    </source>
</evidence>
<keyword evidence="2" id="KW-0805">Transcription regulation</keyword>
<name>A0A7D7Q312_KOCVA</name>
<dbReference type="EMBL" id="CP059343">
    <property type="protein sequence ID" value="QMS55658.1"/>
    <property type="molecule type" value="Genomic_DNA"/>
</dbReference>
<dbReference type="AlphaFoldDB" id="A0A7D7Q312"/>
<reference evidence="7" key="1">
    <citation type="submission" date="2017-08" db="EMBL/GenBank/DDBJ databases">
        <title>Draft Genome Sequence of Kocuria varians 80.</title>
        <authorList>
            <person name="Minaev M."/>
            <person name="Kurbakov K.A."/>
            <person name="Solodovnikova G.I."/>
            <person name="Kuznetsova O.A."/>
            <person name="Lisitsyn A.B."/>
        </authorList>
    </citation>
    <scope>NUCLEOTIDE SEQUENCE [LARGE SCALE GENOMIC DNA]</scope>
    <source>
        <strain evidence="7">80</strain>
    </source>
</reference>
<gene>
    <name evidence="6" type="primary">benM</name>
    <name evidence="6" type="ORF">CIB50_0000346</name>
</gene>
<dbReference type="Proteomes" id="UP000216825">
    <property type="component" value="Chromosome"/>
</dbReference>
<dbReference type="SUPFAM" id="SSF53850">
    <property type="entry name" value="Periplasmic binding protein-like II"/>
    <property type="match status" value="1"/>
</dbReference>
<protein>
    <submittedName>
        <fullName evidence="6">HTH-type transcriptional regulator BenM</fullName>
    </submittedName>
</protein>
<evidence type="ECO:0000259" key="5">
    <source>
        <dbReference type="PROSITE" id="PS50931"/>
    </source>
</evidence>
<comment type="similarity">
    <text evidence="1">Belongs to the LysR transcriptional regulatory family.</text>
</comment>
<keyword evidence="3" id="KW-0238">DNA-binding</keyword>
<evidence type="ECO:0000313" key="6">
    <source>
        <dbReference type="EMBL" id="QMS55658.1"/>
    </source>
</evidence>
<dbReference type="InterPro" id="IPR036388">
    <property type="entry name" value="WH-like_DNA-bd_sf"/>
</dbReference>
<organism evidence="6 7">
    <name type="scientific">Kocuria varians</name>
    <name type="common">Micrococcus varians</name>
    <dbReference type="NCBI Taxonomy" id="1272"/>
    <lineage>
        <taxon>Bacteria</taxon>
        <taxon>Bacillati</taxon>
        <taxon>Actinomycetota</taxon>
        <taxon>Actinomycetes</taxon>
        <taxon>Micrococcales</taxon>
        <taxon>Micrococcaceae</taxon>
        <taxon>Kocuria</taxon>
    </lineage>
</organism>
<reference evidence="6 7" key="2">
    <citation type="submission" date="2020-07" db="EMBL/GenBank/DDBJ databases">
        <title>Genome of starter culture bacteria Kocuria salsicia reveals its technological properties and safety for usage in meat industry.</title>
        <authorList>
            <person name="Michael M."/>
            <person name="Konstantin K."/>
            <person name="Evgenii K."/>
            <person name="Galina S."/>
            <person name="Oksana K."/>
            <person name="Andrei L."/>
        </authorList>
    </citation>
    <scope>NUCLEOTIDE SEQUENCE [LARGE SCALE GENOMIC DNA]</scope>
    <source>
        <strain evidence="6 7">80</strain>
    </source>
</reference>
<dbReference type="InterPro" id="IPR036390">
    <property type="entry name" value="WH_DNA-bd_sf"/>
</dbReference>
<dbReference type="RefSeq" id="WP_094395172.1">
    <property type="nucleotide sequence ID" value="NZ_CP059343.1"/>
</dbReference>
<sequence length="293" mass="31492">MELRQLRHFIAVAEERHFGRAAQRLGMAQPPLSQQIRQLEDQLGVTLLERTTRRVDLTPAGQELLERGRAVLAEIATLEADVHRIGAGTTGVLRLGCCGAATYASMPRVLRGVAERLPGVALTVQGGMSDAAVESGLRERTLDLGLLHPPVATPGIEHRVVGRERLVVAVQQGSPLVSGRGLAVGDLREQVFVGHPEGSPLQRAVDELCRGGGFQPRVAQSTPEISVMLSLVAAGQGVAVLPEQVRALRLDGVAYEDLADVAHVELVLAWRGEDRSAVLRSVLELVVELAEQW</sequence>
<keyword evidence="4" id="KW-0804">Transcription</keyword>
<dbReference type="PRINTS" id="PR00039">
    <property type="entry name" value="HTHLYSR"/>
</dbReference>
<dbReference type="SUPFAM" id="SSF46785">
    <property type="entry name" value="Winged helix' DNA-binding domain"/>
    <property type="match status" value="1"/>
</dbReference>
<dbReference type="KEGG" id="kvr:CIB50_0000346"/>
<dbReference type="FunFam" id="1.10.10.10:FF:000001">
    <property type="entry name" value="LysR family transcriptional regulator"/>
    <property type="match status" value="1"/>
</dbReference>
<dbReference type="InterPro" id="IPR000847">
    <property type="entry name" value="LysR_HTH_N"/>
</dbReference>